<reference evidence="3" key="1">
    <citation type="submission" date="2024-06" db="UniProtKB">
        <authorList>
            <consortium name="RefSeq"/>
        </authorList>
    </citation>
    <scope>NUCLEOTIDE SEQUENCE [LARGE SCALE GENOMIC DNA]</scope>
</reference>
<evidence type="ECO:0000259" key="2">
    <source>
        <dbReference type="PROSITE" id="PS50304"/>
    </source>
</evidence>
<keyword evidence="3" id="KW-1185">Reference proteome</keyword>
<dbReference type="FunFam" id="2.30.30.140:FF:000018">
    <property type="entry name" value="Serine/threonine-protein kinase 31"/>
    <property type="match status" value="2"/>
</dbReference>
<name>A0A6P7HT92_9TELE</name>
<dbReference type="GeneID" id="114427828"/>
<dbReference type="InterPro" id="IPR002999">
    <property type="entry name" value="Tudor"/>
</dbReference>
<feature type="domain" description="Tudor" evidence="2">
    <location>
        <begin position="269"/>
        <end position="329"/>
    </location>
</feature>
<dbReference type="Pfam" id="PF00567">
    <property type="entry name" value="TUDOR"/>
    <property type="match status" value="6"/>
</dbReference>
<proteinExistence type="predicted"/>
<reference evidence="4" key="2">
    <citation type="submission" date="2025-08" db="UniProtKB">
        <authorList>
            <consortium name="RefSeq"/>
        </authorList>
    </citation>
    <scope>IDENTIFICATION</scope>
</reference>
<dbReference type="PANTHER" id="PTHR22948">
    <property type="entry name" value="TUDOR DOMAIN CONTAINING PROTEIN"/>
    <property type="match status" value="1"/>
</dbReference>
<dbReference type="InterPro" id="IPR035437">
    <property type="entry name" value="SNase_OB-fold_sf"/>
</dbReference>
<feature type="domain" description="Tudor" evidence="2">
    <location>
        <begin position="1263"/>
        <end position="1321"/>
    </location>
</feature>
<sequence>MCSIPGLPTPGSEVAVLVTRVNLNPSNGLVELWVNLDDERKHIYEQMREKIQIPKRNFNRLEGQPGDLCLVYINDAWHRARIVSIQSETYNVFLIDQGQSHIATGETLAWGQSDSFLLPPEIESCVLANVLSLENNWPEKATTFLMSLPGKKFKGLVQHVLMSDRIILLDIPIVSKHMCKYRVAKKIPSEEFKCLVENCLKSPKGEASEAQYFYPELLTEAFEMVSVTEVMNPLNIFCQLQIFSKAVKLLSEQVHQRYEESSDYGGAQPQRCGTPCAARGTNGRWHRSLLKQNIVTSDGVVEVLHVDEGKTESVPVGDIRPLLGEFLRMPVFTYLCSLNGVKEDAKKWTAEETDYLKSLLLNKTVVTWFDHQNKGVYRATFYGAKATCINDSFIEKAGIILSSPEQDLNDQTEPISSSLLSTLGDTDRCVQKTVTKNDGLPDQTGSVSKNRVLSGRTDDASSSGTLTHNNACLDFPPEVQSGCDNSAFTVGSSVDVKISCIESLQKFWCQITDSSDALKRLMKELQTHYSFAYPQPIVESICVARNPDNGTWYRAKIMANQHSPVVNVRFIDYGETRKVPLQDVRPIDPAFLRLSAQAFQCCLFNLMDPTRTNHALPEFQKFVDSGASSNTGLKCIVKGVTSDEDGLLLNMVDIETASDSACKLLAQKCAHPPGPSDAFNYSTYDIKIGGREKVWVTSSESVNNFYCQLERNSDMFDKMMKNVVQLLREQTPRRPDNLLGNNSICFARYTDNQWYRGQVVKMSPEIKVHFVDHGDTLVVSETDIQPVPSEASVARHVPVQAVPLGLFNIPTDVPQEVNQWFEENAVGCNFTILVVEKREDGKLFVELFEESLNINVKVREKIAEIKSKMSLSSSSKQAHVSKARCLTQKLVKASTTEQNAVRDRMVRDELQMSSKSSADVSALLDGHVKVLDEERKPTLSVKVTVAETSIHSCHSDSEVIELSVPSCPKGNVNICQFKTPNISQNQTHEVYASSIVGPHYFWCQYANSDILNTLLKLTQEAGQAQQHAIFGEPLEPGSPCLALFVSDNQWYRAQVIQKAGNKLNVLFVDYGNESEVDVEHVRSLPQSLVAFVPQAFLCSLSGFEELKGSWDDKVHDDFYNLLVDKPFKVTILNMENHSEIAVPQYTVRAECDELVINELMQKYWKSLSAEHSKNEMTQSETIPKVIQTTGNITQFDVSKENNNTSTYKNPEITVNTTEMVYASSVAEPHYFWCQCTNTADLEAVTQLAQEAGQEQQDTVLPETLGPGSPCLALFSSDSQWYRALVIRKAGNTAEVLFVDYGNESEVNIKDLRSLPQSLLEKAPQGFLCCLKGFDESKGCWEDEAYEEFHNLLVDKPLKLTVCSMKAHPEIALPQYSVEIDCEGVVVNTLMEKYWKAEDTGM</sequence>
<dbReference type="Gene3D" id="2.30.30.140">
    <property type="match status" value="6"/>
</dbReference>
<feature type="domain" description="Tudor" evidence="2">
    <location>
        <begin position="738"/>
        <end position="794"/>
    </location>
</feature>
<evidence type="ECO:0000313" key="3">
    <source>
        <dbReference type="Proteomes" id="UP000515145"/>
    </source>
</evidence>
<dbReference type="SUPFAM" id="SSF63748">
    <property type="entry name" value="Tudor/PWWP/MBT"/>
    <property type="match status" value="6"/>
</dbReference>
<feature type="region of interest" description="Disordered" evidence="1">
    <location>
        <begin position="438"/>
        <end position="462"/>
    </location>
</feature>
<dbReference type="InParanoid" id="A0A6P7HT92"/>
<dbReference type="SMART" id="SM00333">
    <property type="entry name" value="TUDOR"/>
    <property type="match status" value="6"/>
</dbReference>
<dbReference type="Proteomes" id="UP000515145">
    <property type="component" value="Chromosome 22"/>
</dbReference>
<evidence type="ECO:0000313" key="4">
    <source>
        <dbReference type="RefSeq" id="XP_028251834.1"/>
    </source>
</evidence>
<dbReference type="Gene3D" id="2.40.50.90">
    <property type="match status" value="5"/>
</dbReference>
<dbReference type="InterPro" id="IPR050621">
    <property type="entry name" value="Tudor_domain_containing"/>
</dbReference>
<dbReference type="RefSeq" id="XP_028251834.1">
    <property type="nucleotide sequence ID" value="XM_028396033.1"/>
</dbReference>
<protein>
    <submittedName>
        <fullName evidence="4">Tudor domain-containing protein 6-like</fullName>
    </submittedName>
</protein>
<feature type="domain" description="Tudor" evidence="2">
    <location>
        <begin position="535"/>
        <end position="594"/>
    </location>
</feature>
<evidence type="ECO:0000256" key="1">
    <source>
        <dbReference type="SAM" id="MobiDB-lite"/>
    </source>
</evidence>
<organism evidence="3 4">
    <name type="scientific">Parambassis ranga</name>
    <name type="common">Indian glassy fish</name>
    <dbReference type="NCBI Taxonomy" id="210632"/>
    <lineage>
        <taxon>Eukaryota</taxon>
        <taxon>Metazoa</taxon>
        <taxon>Chordata</taxon>
        <taxon>Craniata</taxon>
        <taxon>Vertebrata</taxon>
        <taxon>Euteleostomi</taxon>
        <taxon>Actinopterygii</taxon>
        <taxon>Neopterygii</taxon>
        <taxon>Teleostei</taxon>
        <taxon>Neoteleostei</taxon>
        <taxon>Acanthomorphata</taxon>
        <taxon>Ovalentaria</taxon>
        <taxon>Ambassidae</taxon>
        <taxon>Parambassis</taxon>
    </lineage>
</organism>
<dbReference type="OrthoDB" id="9989103at2759"/>
<accession>A0A6P7HT92</accession>
<gene>
    <name evidence="4" type="primary">LOC114427828</name>
</gene>
<dbReference type="PROSITE" id="PS50304">
    <property type="entry name" value="TUDOR"/>
    <property type="match status" value="5"/>
</dbReference>
<feature type="domain" description="Tudor" evidence="2">
    <location>
        <begin position="1033"/>
        <end position="1091"/>
    </location>
</feature>
<dbReference type="PANTHER" id="PTHR22948:SF15">
    <property type="entry name" value="TUDOR DOMAIN-CONTAINING PROTEIN 6"/>
    <property type="match status" value="1"/>
</dbReference>